<dbReference type="GO" id="GO:0016798">
    <property type="term" value="F:hydrolase activity, acting on glycosyl bonds"/>
    <property type="evidence" value="ECO:0007669"/>
    <property type="project" value="UniProtKB-KW"/>
</dbReference>
<keyword evidence="6" id="KW-1133">Transmembrane helix</keyword>
<comment type="caution">
    <text evidence="15">The sequence shown here is derived from an EMBL/GenBank/DDBJ whole genome shotgun (WGS) entry which is preliminary data.</text>
</comment>
<protein>
    <submittedName>
        <fullName evidence="15">Fibronectin type III domain protein</fullName>
    </submittedName>
</protein>
<dbReference type="Gene3D" id="2.60.40.10">
    <property type="entry name" value="Immunoglobulins"/>
    <property type="match status" value="3"/>
</dbReference>
<keyword evidence="9" id="KW-0675">Receptor</keyword>
<dbReference type="OrthoDB" id="5241356at2"/>
<dbReference type="PANTHER" id="PTHR46957:SF3">
    <property type="entry name" value="CYTOKINE RECEPTOR"/>
    <property type="match status" value="1"/>
</dbReference>
<keyword evidence="16" id="KW-1185">Reference proteome</keyword>
<name>A0A3E0GVZ4_9PSEU</name>
<dbReference type="Pfam" id="PF00041">
    <property type="entry name" value="fn3"/>
    <property type="match status" value="2"/>
</dbReference>
<evidence type="ECO:0000256" key="9">
    <source>
        <dbReference type="ARBA" id="ARBA00023170"/>
    </source>
</evidence>
<dbReference type="InterPro" id="IPR050713">
    <property type="entry name" value="RTP_Phos/Ushers"/>
</dbReference>
<evidence type="ECO:0000256" key="2">
    <source>
        <dbReference type="ARBA" id="ARBA00008921"/>
    </source>
</evidence>
<dbReference type="GO" id="GO:0000272">
    <property type="term" value="P:polysaccharide catabolic process"/>
    <property type="evidence" value="ECO:0007669"/>
    <property type="project" value="UniProtKB-KW"/>
</dbReference>
<keyword evidence="12" id="KW-0119">Carbohydrate metabolism</keyword>
<comment type="similarity">
    <text evidence="2">Belongs to the type I cytokine receptor family. Type 2 subfamily.</text>
</comment>
<gene>
    <name evidence="15" type="ORF">BCF44_12331</name>
</gene>
<evidence type="ECO:0000256" key="12">
    <source>
        <dbReference type="ARBA" id="ARBA00023326"/>
    </source>
</evidence>
<keyword evidence="8" id="KW-1015">Disulfide bond</keyword>
<feature type="region of interest" description="Disordered" evidence="13">
    <location>
        <begin position="361"/>
        <end position="400"/>
    </location>
</feature>
<evidence type="ECO:0000256" key="4">
    <source>
        <dbReference type="ARBA" id="ARBA00022729"/>
    </source>
</evidence>
<dbReference type="Proteomes" id="UP000256269">
    <property type="component" value="Unassembled WGS sequence"/>
</dbReference>
<dbReference type="EMBL" id="QUNO01000023">
    <property type="protein sequence ID" value="REH30673.1"/>
    <property type="molecule type" value="Genomic_DNA"/>
</dbReference>
<evidence type="ECO:0000256" key="5">
    <source>
        <dbReference type="ARBA" id="ARBA00022737"/>
    </source>
</evidence>
<evidence type="ECO:0000256" key="13">
    <source>
        <dbReference type="SAM" id="MobiDB-lite"/>
    </source>
</evidence>
<organism evidence="15 16">
    <name type="scientific">Kutzneria buriramensis</name>
    <dbReference type="NCBI Taxonomy" id="1045776"/>
    <lineage>
        <taxon>Bacteria</taxon>
        <taxon>Bacillati</taxon>
        <taxon>Actinomycetota</taxon>
        <taxon>Actinomycetes</taxon>
        <taxon>Pseudonocardiales</taxon>
        <taxon>Pseudonocardiaceae</taxon>
        <taxon>Kutzneria</taxon>
    </lineage>
</organism>
<dbReference type="InterPro" id="IPR003529">
    <property type="entry name" value="Hematopoietin_rcpt_Gp130_CS"/>
</dbReference>
<evidence type="ECO:0000256" key="8">
    <source>
        <dbReference type="ARBA" id="ARBA00023157"/>
    </source>
</evidence>
<keyword evidence="10" id="KW-0325">Glycoprotein</keyword>
<keyword evidence="4" id="KW-0732">Signal</keyword>
<evidence type="ECO:0000256" key="3">
    <source>
        <dbReference type="ARBA" id="ARBA00022692"/>
    </source>
</evidence>
<feature type="region of interest" description="Disordered" evidence="13">
    <location>
        <begin position="1931"/>
        <end position="1957"/>
    </location>
</feature>
<dbReference type="PROSITE" id="PS50853">
    <property type="entry name" value="FN3"/>
    <property type="match status" value="3"/>
</dbReference>
<keyword evidence="11" id="KW-0378">Hydrolase</keyword>
<sequence length="2043" mass="205439">MVSATVLLVGVVTLVAFILSSNGYPVRHVDLNDGGIWVTSDQDGLFGRLNRPAGALDAAFYPPGGAQQSYQLDIGQDGSNVVAWDRAGGKLMPVDVSRGVTLTDQAVAVSAGEQMAIGGGTVAVLDAATGRVWASRAATGTGIDSLSRLDAAAPTVATLGHDAGKAALAVGIDGSVYAAGSNGVIATVRPDGADFAKAEYHNVGKHLDTVQVTAVGTVGVALDPSSGSLYLNDGRTAQAGISDPGAVLQQPGQSDTTVVVASTRTLVTVDLGSGKAATLYHGADGSPAAPVRLGECVHAAWAGASGGYVRSCDGAPATPGNLKDEKTLVRPVFRVNRNAIVLNDLATGAVWDLQRQAKVDNWSSVKPPPEKSTSDKNNNEDNAQAAENLPPKAVDDTLGARPGRTTALHVLDNDSDPGGNILSVSSVTAPDNPTATLSIAPDGQTVLVAMPPGAGDVHFKYTVDDGKGLNATAAVTVQSRPPGQNEQPALRAGAPAITWTVASGGRLQLPVLGDWRDFDGDPVVLVDASGTGGTAATGPDGTVIYTAPKAGGTQTVNYQVSDGIGAPVNASFTVTVQSPNSTTGIAPTTAPDVARGQVGQPIVVRPLDNDLPGSDPTNPAAKLAIAGTVASPAGTVVDTDTTAGTLTVTASRAGTFLLSYTASFGNAPFAKGSIRVDVTAPPGSPQLPVAIPDNAVLHGQTAALVDVLANDFDPSGDVLAVQHAAEADSSQSLQVAVVRGRWLRINALTPSLPPGQHLIRYTVTDGVTSPVTGEVSVTQLPPPADDNPAPQDDYATVRAGDIVTIPVLDNDSDPAGDQLTLVGDVAGSPHPGQLSAQTDNGQQVGTAYVAGGVVRYVAPDSVTNQQTVLVAYTVQNPAGDQATGYAHVTVTPAPSPANPDRAPTPSTVDARVVAGDTVTLTVPTTGVDPDGDSVAVTGLSGPATLGRITAVGATSLTYQAYPTSTGTDSFGYSVVDRFGKSASASIRVAVVPPGDPQPPVAVDDTATAAPGARLNIDVLANDLIAADDDVTVEPLARTNKQLPDGVSLVSGQGPVAVTAPPLTGKPLVVSYGVTDGIGTPSVGVLTVRSQQGYNVPPVTVDSFATPQPGADTVDVDVLAKDSDPDGDSSRLVVDQVFDKQAKVSGGHLTVPVLDHPQAVAYEVRDEGGARAVGLIHVPSKDSGAPYATAGKMITVPADGSQEIKLADYVTDPAGKPLRLTTTDQIWASPAAGLNVRNDGEQQLVLTAHAGYTGPAAITFQVTDGTSLTDPHAQTAIVSVPVQVGRETPVLRCPTSPITLIEGGPTASLNVVSVCHVWTADRGSLSSLAFTASWKTAISGVDLGVSGAHTVTATANGSAKPGSSGVITVSARGFTATAEIPVVVQSAAPPSLAAITVDGVKAGGTATVDLSGYLHSQLRDPVVTAISVSQASGMPATASANGSTVRLTPGSDSHGTITFTIVASDVADHGRADRHASGLITLHVLGVPDAPGAPTPGNTVLSRSVELAWAAPANNGAPITSYEVDYNGGSQTCQASPCTITGLSNGTSYTLTVKAINLVGASKPSPASAAVEPNTVPGAVTGLTTSAPSDGALTLSWAAPPNDGTPVQNYQVTWTGGGHQTVTGTSTTATGLDNDSKYTFTVIAVNSQGPGPAATVEGQSAGTPPSPPAPTFTATDSADASSRAVVVSWTPQDPNGPGPTTYTVTRTGGGSKTVCTNVSTNSCDDDGLANDGTTYTYAVTAANAVGHTSKPSPGAQMEATATPGPITGLSATATGSDGQATIKFDAPASHGASSTVSCRYSGGSCGTWTFPTGGQTGVTETVNGLPNGTASTITLQDCNGSSGGAYAGSPCDSAVSANVTTYGPIKNLNITTSANAQTVNFTVSVDPNGKPATVTVQTSRQSQTFTTGVGAWSWSGSDNVGYSSSDTINVTVSDPGRATVSGSKTQGTPAPPPPPQTVTVTKGAPCGAKCASSCTDPSCAYIHVQTANFSGPVTCVFNSQHGNGGFVNTPYGANDSKDSYDWFGYRGQWVSATCGGVTGQMTWY</sequence>
<dbReference type="SUPFAM" id="SSF69322">
    <property type="entry name" value="Tricorn protease domain 2"/>
    <property type="match status" value="1"/>
</dbReference>
<comment type="subcellular location">
    <subcellularLocation>
        <location evidence="1">Membrane</location>
        <topology evidence="1">Single-pass type I membrane protein</topology>
    </subcellularLocation>
</comment>
<keyword evidence="7" id="KW-0472">Membrane</keyword>
<dbReference type="InterPro" id="IPR003961">
    <property type="entry name" value="FN3_dom"/>
</dbReference>
<dbReference type="GO" id="GO:0016020">
    <property type="term" value="C:membrane"/>
    <property type="evidence" value="ECO:0007669"/>
    <property type="project" value="UniProtKB-SubCell"/>
</dbReference>
<dbReference type="Pfam" id="PF17963">
    <property type="entry name" value="Big_9"/>
    <property type="match status" value="7"/>
</dbReference>
<keyword evidence="12" id="KW-0624">Polysaccharide degradation</keyword>
<proteinExistence type="inferred from homology"/>
<keyword evidence="11" id="KW-0326">Glycosidase</keyword>
<feature type="compositionally biased region" description="Basic and acidic residues" evidence="13">
    <location>
        <begin position="368"/>
        <end position="379"/>
    </location>
</feature>
<dbReference type="PROSITE" id="PS01353">
    <property type="entry name" value="HEMATOPO_REC_L_F2"/>
    <property type="match status" value="1"/>
</dbReference>
<evidence type="ECO:0000313" key="15">
    <source>
        <dbReference type="EMBL" id="REH30673.1"/>
    </source>
</evidence>
<keyword evidence="5" id="KW-0677">Repeat</keyword>
<dbReference type="SUPFAM" id="SSF49265">
    <property type="entry name" value="Fibronectin type III"/>
    <property type="match status" value="2"/>
</dbReference>
<feature type="domain" description="Fibronectin type-III" evidence="14">
    <location>
        <begin position="1489"/>
        <end position="1577"/>
    </location>
</feature>
<evidence type="ECO:0000256" key="6">
    <source>
        <dbReference type="ARBA" id="ARBA00022989"/>
    </source>
</evidence>
<dbReference type="GO" id="GO:0004896">
    <property type="term" value="F:cytokine receptor activity"/>
    <property type="evidence" value="ECO:0007669"/>
    <property type="project" value="InterPro"/>
</dbReference>
<evidence type="ECO:0000256" key="1">
    <source>
        <dbReference type="ARBA" id="ARBA00004479"/>
    </source>
</evidence>
<feature type="region of interest" description="Disordered" evidence="13">
    <location>
        <begin position="1648"/>
        <end position="1677"/>
    </location>
</feature>
<dbReference type="RefSeq" id="WP_116181028.1">
    <property type="nucleotide sequence ID" value="NZ_CP144375.1"/>
</dbReference>
<feature type="domain" description="Fibronectin type-III" evidence="14">
    <location>
        <begin position="1578"/>
        <end position="1665"/>
    </location>
</feature>
<dbReference type="InterPro" id="IPR013783">
    <property type="entry name" value="Ig-like_fold"/>
</dbReference>
<keyword evidence="3" id="KW-0812">Transmembrane</keyword>
<feature type="domain" description="Fibronectin type-III" evidence="14">
    <location>
        <begin position="1666"/>
        <end position="1764"/>
    </location>
</feature>
<accession>A0A3E0GVZ4</accession>
<reference evidence="15 16" key="1">
    <citation type="submission" date="2018-08" db="EMBL/GenBank/DDBJ databases">
        <title>Genomic Encyclopedia of Archaeal and Bacterial Type Strains, Phase II (KMG-II): from individual species to whole genera.</title>
        <authorList>
            <person name="Goeker M."/>
        </authorList>
    </citation>
    <scope>NUCLEOTIDE SEQUENCE [LARGE SCALE GENOMIC DNA]</scope>
    <source>
        <strain evidence="15 16">DSM 45791</strain>
    </source>
</reference>
<evidence type="ECO:0000259" key="14">
    <source>
        <dbReference type="PROSITE" id="PS50853"/>
    </source>
</evidence>
<dbReference type="InterPro" id="IPR036116">
    <property type="entry name" value="FN3_sf"/>
</dbReference>
<dbReference type="CDD" id="cd00063">
    <property type="entry name" value="FN3"/>
    <property type="match status" value="3"/>
</dbReference>
<evidence type="ECO:0000256" key="11">
    <source>
        <dbReference type="ARBA" id="ARBA00023295"/>
    </source>
</evidence>
<dbReference type="SMART" id="SM00060">
    <property type="entry name" value="FN3"/>
    <property type="match status" value="4"/>
</dbReference>
<evidence type="ECO:0000313" key="16">
    <source>
        <dbReference type="Proteomes" id="UP000256269"/>
    </source>
</evidence>
<dbReference type="PANTHER" id="PTHR46957">
    <property type="entry name" value="CYTOKINE RECEPTOR"/>
    <property type="match status" value="1"/>
</dbReference>
<dbReference type="PRINTS" id="PR00014">
    <property type="entry name" value="FNTYPEIII"/>
</dbReference>
<evidence type="ECO:0000256" key="10">
    <source>
        <dbReference type="ARBA" id="ARBA00023180"/>
    </source>
</evidence>
<dbReference type="NCBIfam" id="NF012211">
    <property type="entry name" value="tand_rpt_95"/>
    <property type="match status" value="1"/>
</dbReference>
<evidence type="ECO:0000256" key="7">
    <source>
        <dbReference type="ARBA" id="ARBA00023136"/>
    </source>
</evidence>